<accession>A0A7K0CMA5</accession>
<comment type="caution">
    <text evidence="1">The sequence shown here is derived from an EMBL/GenBank/DDBJ whole genome shotgun (WGS) entry which is preliminary data.</text>
</comment>
<dbReference type="EMBL" id="WEGJ01000022">
    <property type="protein sequence ID" value="MQY14607.1"/>
    <property type="molecule type" value="Genomic_DNA"/>
</dbReference>
<dbReference type="AlphaFoldDB" id="A0A7K0CMA5"/>
<proteinExistence type="predicted"/>
<reference evidence="1 2" key="1">
    <citation type="submission" date="2019-10" db="EMBL/GenBank/DDBJ databases">
        <title>Streptomyces smaragdinus sp. nov. and Streptomyces fabii sp. nov., isolated from the gut of fungus growing-termite Macrotermes natalensis.</title>
        <authorList>
            <person name="Schwitalla J."/>
            <person name="Benndorf R."/>
            <person name="Martin K."/>
            <person name="De Beer W."/>
            <person name="Kaster A.-K."/>
            <person name="Vollmers J."/>
            <person name="Poulsen M."/>
            <person name="Beemelmanns C."/>
        </authorList>
    </citation>
    <scope>NUCLEOTIDE SEQUENCE [LARGE SCALE GENOMIC DNA]</scope>
    <source>
        <strain evidence="1 2">RB5</strain>
    </source>
</reference>
<sequence>MSPPSNAEPAAIPGAGYFVCVLTVRPHDGRVLYQVRYRSGPSPSSPSAERVFRTFDAEELFALIRVFSEKL</sequence>
<evidence type="ECO:0000313" key="2">
    <source>
        <dbReference type="Proteomes" id="UP000466345"/>
    </source>
</evidence>
<keyword evidence="2" id="KW-1185">Reference proteome</keyword>
<evidence type="ECO:0000313" key="1">
    <source>
        <dbReference type="EMBL" id="MQY14607.1"/>
    </source>
</evidence>
<name>A0A7K0CMA5_9ACTN</name>
<dbReference type="Proteomes" id="UP000466345">
    <property type="component" value="Unassembled WGS sequence"/>
</dbReference>
<organism evidence="1 2">
    <name type="scientific">Streptomyces smaragdinus</name>
    <dbReference type="NCBI Taxonomy" id="2585196"/>
    <lineage>
        <taxon>Bacteria</taxon>
        <taxon>Bacillati</taxon>
        <taxon>Actinomycetota</taxon>
        <taxon>Actinomycetes</taxon>
        <taxon>Kitasatosporales</taxon>
        <taxon>Streptomycetaceae</taxon>
        <taxon>Streptomyces</taxon>
    </lineage>
</organism>
<gene>
    <name evidence="1" type="ORF">SRB5_47750</name>
</gene>
<protein>
    <submittedName>
        <fullName evidence="1">Uncharacterized protein</fullName>
    </submittedName>
</protein>
<dbReference type="RefSeq" id="WP_153455431.1">
    <property type="nucleotide sequence ID" value="NZ_WEGJ01000022.1"/>
</dbReference>